<reference evidence="8" key="1">
    <citation type="journal article" date="2019" name="Int. J. Syst. Evol. Microbiol.">
        <title>The Global Catalogue of Microorganisms (GCM) 10K type strain sequencing project: providing services to taxonomists for standard genome sequencing and annotation.</title>
        <authorList>
            <consortium name="The Broad Institute Genomics Platform"/>
            <consortium name="The Broad Institute Genome Sequencing Center for Infectious Disease"/>
            <person name="Wu L."/>
            <person name="Ma J."/>
        </authorList>
    </citation>
    <scope>NUCLEOTIDE SEQUENCE [LARGE SCALE GENOMIC DNA]</scope>
    <source>
        <strain evidence="8">JCM 16014</strain>
    </source>
</reference>
<dbReference type="Gene3D" id="3.30.1490.330">
    <property type="match status" value="1"/>
</dbReference>
<comment type="caution">
    <text evidence="7">The sequence shown here is derived from an EMBL/GenBank/DDBJ whole genome shotgun (WGS) entry which is preliminary data.</text>
</comment>
<keyword evidence="4" id="KW-0067">ATP-binding</keyword>
<evidence type="ECO:0000256" key="3">
    <source>
        <dbReference type="ARBA" id="ARBA00022741"/>
    </source>
</evidence>
<dbReference type="SUPFAM" id="SSF52440">
    <property type="entry name" value="PreATP-grasp domain"/>
    <property type="match status" value="1"/>
</dbReference>
<dbReference type="InterPro" id="IPR016185">
    <property type="entry name" value="PreATP-grasp_dom_sf"/>
</dbReference>
<evidence type="ECO:0000256" key="4">
    <source>
        <dbReference type="ARBA" id="ARBA00022840"/>
    </source>
</evidence>
<keyword evidence="2" id="KW-0479">Metal-binding</keyword>
<keyword evidence="8" id="KW-1185">Reference proteome</keyword>
<proteinExistence type="predicted"/>
<protein>
    <submittedName>
        <fullName evidence="7">Glutathionylspermidine synthase family protein</fullName>
    </submittedName>
</protein>
<evidence type="ECO:0000256" key="5">
    <source>
        <dbReference type="ARBA" id="ARBA00022842"/>
    </source>
</evidence>
<keyword evidence="1" id="KW-0436">Ligase</keyword>
<keyword evidence="5" id="KW-0460">Magnesium</keyword>
<keyword evidence="3" id="KW-0547">Nucleotide-binding</keyword>
<dbReference type="InterPro" id="IPR005494">
    <property type="entry name" value="GSPS_pre-ATP-grasp-like_dom"/>
</dbReference>
<feature type="domain" description="Glutathionylspermidine synthase pre-ATP-grasp-like" evidence="6">
    <location>
        <begin position="1"/>
        <end position="345"/>
    </location>
</feature>
<dbReference type="Proteomes" id="UP001500751">
    <property type="component" value="Unassembled WGS sequence"/>
</dbReference>
<name>A0ABP5FB02_9ACTN</name>
<evidence type="ECO:0000259" key="6">
    <source>
        <dbReference type="Pfam" id="PF03738"/>
    </source>
</evidence>
<evidence type="ECO:0000313" key="7">
    <source>
        <dbReference type="EMBL" id="GAA2019362.1"/>
    </source>
</evidence>
<organism evidence="7 8">
    <name type="scientific">Catenulispora yoronensis</name>
    <dbReference type="NCBI Taxonomy" id="450799"/>
    <lineage>
        <taxon>Bacteria</taxon>
        <taxon>Bacillati</taxon>
        <taxon>Actinomycetota</taxon>
        <taxon>Actinomycetes</taxon>
        <taxon>Catenulisporales</taxon>
        <taxon>Catenulisporaceae</taxon>
        <taxon>Catenulispora</taxon>
    </lineage>
</organism>
<sequence length="347" mass="39051">MAEVDALEETTEELHAMCLAAAEHIVARDRFADLGITDPAVVRAVRESWAAQPPTLYSRFDLRYDGEDGRGAKLLEYNADTPTMLLESAICQWYWLQNTRPELDQWNSVHERLVDAWQRMRVRLSHGPVHFVYAESDETGEDFMTSAYVAETAEQAGLTPVQLPIEQVGWDEAAQWFVDLDRTRIRTVFKLYPWEWLAVEDFGPAALRTLDRTQWIEPVWKMLLSNKALLAVLWELYPDHPNLLPAYLDGPRDLKDYVAKPLLGREGASIKIVTGGERFEQPGDYGEEGYVYQAFAPLPSFPGPDGGGRAVLGSWLVAGEPAGLGIRESDGLITDTYARFVPHVIDG</sequence>
<dbReference type="EMBL" id="BAAAQN010000006">
    <property type="protein sequence ID" value="GAA2019362.1"/>
    <property type="molecule type" value="Genomic_DNA"/>
</dbReference>
<dbReference type="SUPFAM" id="SSF56059">
    <property type="entry name" value="Glutathione synthetase ATP-binding domain-like"/>
    <property type="match status" value="1"/>
</dbReference>
<evidence type="ECO:0000256" key="1">
    <source>
        <dbReference type="ARBA" id="ARBA00022598"/>
    </source>
</evidence>
<gene>
    <name evidence="7" type="ORF">GCM10009839_14770</name>
</gene>
<accession>A0ABP5FB02</accession>
<dbReference type="Pfam" id="PF03738">
    <property type="entry name" value="GSP_synth"/>
    <property type="match status" value="1"/>
</dbReference>
<evidence type="ECO:0000313" key="8">
    <source>
        <dbReference type="Proteomes" id="UP001500751"/>
    </source>
</evidence>
<evidence type="ECO:0000256" key="2">
    <source>
        <dbReference type="ARBA" id="ARBA00022723"/>
    </source>
</evidence>